<reference evidence="3" key="1">
    <citation type="journal article" date="2019" name="Int. J. Syst. Evol. Microbiol.">
        <title>The Global Catalogue of Microorganisms (GCM) 10K type strain sequencing project: providing services to taxonomists for standard genome sequencing and annotation.</title>
        <authorList>
            <consortium name="The Broad Institute Genomics Platform"/>
            <consortium name="The Broad Institute Genome Sequencing Center for Infectious Disease"/>
            <person name="Wu L."/>
            <person name="Ma J."/>
        </authorList>
    </citation>
    <scope>NUCLEOTIDE SEQUENCE [LARGE SCALE GENOMIC DNA]</scope>
    <source>
        <strain evidence="3">CCM 8933</strain>
    </source>
</reference>
<accession>A0ABW1S371</accession>
<keyword evidence="1" id="KW-0812">Transmembrane</keyword>
<keyword evidence="1" id="KW-0472">Membrane</keyword>
<evidence type="ECO:0008006" key="4">
    <source>
        <dbReference type="Google" id="ProtNLM"/>
    </source>
</evidence>
<organism evidence="2 3">
    <name type="scientific">Lactiplantibacillus daowaiensis</name>
    <dbReference type="NCBI Taxonomy" id="2559918"/>
    <lineage>
        <taxon>Bacteria</taxon>
        <taxon>Bacillati</taxon>
        <taxon>Bacillota</taxon>
        <taxon>Bacilli</taxon>
        <taxon>Lactobacillales</taxon>
        <taxon>Lactobacillaceae</taxon>
        <taxon>Lactiplantibacillus</taxon>
    </lineage>
</organism>
<dbReference type="Proteomes" id="UP001596282">
    <property type="component" value="Unassembled WGS sequence"/>
</dbReference>
<evidence type="ECO:0000313" key="2">
    <source>
        <dbReference type="EMBL" id="MFC6182197.1"/>
    </source>
</evidence>
<feature type="transmembrane region" description="Helical" evidence="1">
    <location>
        <begin position="64"/>
        <end position="85"/>
    </location>
</feature>
<comment type="caution">
    <text evidence="2">The sequence shown here is derived from an EMBL/GenBank/DDBJ whole genome shotgun (WGS) entry which is preliminary data.</text>
</comment>
<evidence type="ECO:0000313" key="3">
    <source>
        <dbReference type="Proteomes" id="UP001596282"/>
    </source>
</evidence>
<proteinExistence type="predicted"/>
<dbReference type="EMBL" id="JBHSSC010000044">
    <property type="protein sequence ID" value="MFC6182197.1"/>
    <property type="molecule type" value="Genomic_DNA"/>
</dbReference>
<evidence type="ECO:0000256" key="1">
    <source>
        <dbReference type="SAM" id="Phobius"/>
    </source>
</evidence>
<sequence>MRSSEKFIIRKQTSHRRTLGRVLILAALWLFVAFVIVVNLGFIFHVYSDTLVSFYLLMNLDYKLYGIVVGTIVVVSLLIWAYSAWRLRKLRGKQA</sequence>
<protein>
    <recommendedName>
        <fullName evidence="4">Integral membrane protein</fullName>
    </recommendedName>
</protein>
<name>A0ABW1S371_9LACO</name>
<gene>
    <name evidence="2" type="ORF">ACFP5Y_13255</name>
</gene>
<keyword evidence="1" id="KW-1133">Transmembrane helix</keyword>
<keyword evidence="3" id="KW-1185">Reference proteome</keyword>
<feature type="transmembrane region" description="Helical" evidence="1">
    <location>
        <begin position="21"/>
        <end position="44"/>
    </location>
</feature>
<dbReference type="RefSeq" id="WP_137627447.1">
    <property type="nucleotide sequence ID" value="NZ_BJDJ01000002.1"/>
</dbReference>